<dbReference type="SMART" id="SM00849">
    <property type="entry name" value="Lactamase_B"/>
    <property type="match status" value="1"/>
</dbReference>
<evidence type="ECO:0000313" key="6">
    <source>
        <dbReference type="Proteomes" id="UP000300879"/>
    </source>
</evidence>
<comment type="catalytic activity">
    <reaction evidence="1">
        <text>3',5'-cyclic CMP + H2O = CMP + H(+)</text>
        <dbReference type="Rhea" id="RHEA:72675"/>
        <dbReference type="ChEBI" id="CHEBI:15377"/>
        <dbReference type="ChEBI" id="CHEBI:15378"/>
        <dbReference type="ChEBI" id="CHEBI:58003"/>
        <dbReference type="ChEBI" id="CHEBI:60377"/>
    </reaction>
    <physiologicalReaction direction="left-to-right" evidence="1">
        <dbReference type="Rhea" id="RHEA:72676"/>
    </physiologicalReaction>
</comment>
<evidence type="ECO:0000256" key="2">
    <source>
        <dbReference type="ARBA" id="ARBA00034301"/>
    </source>
</evidence>
<dbReference type="GO" id="GO:0046872">
    <property type="term" value="F:metal ion binding"/>
    <property type="evidence" value="ECO:0007669"/>
    <property type="project" value="UniProtKB-KW"/>
</dbReference>
<protein>
    <submittedName>
        <fullName evidence="5">Beta-lactamase domain protein</fullName>
    </submittedName>
</protein>
<dbReference type="GO" id="GO:0016787">
    <property type="term" value="F:hydrolase activity"/>
    <property type="evidence" value="ECO:0007669"/>
    <property type="project" value="UniProtKB-KW"/>
</dbReference>
<feature type="domain" description="Metallo-beta-lactamase" evidence="4">
    <location>
        <begin position="19"/>
        <end position="219"/>
    </location>
</feature>
<dbReference type="Proteomes" id="UP000300879">
    <property type="component" value="Chromosome"/>
</dbReference>
<dbReference type="KEGG" id="palo:E6C60_1598"/>
<comment type="function">
    <text evidence="2">Counteracts the endogenous Pycsar antiviral defense system. Phosphodiesterase that enables metal-dependent hydrolysis of host cyclic nucleotide Pycsar defense signals such as cCMP and cUMP.</text>
</comment>
<keyword evidence="6" id="KW-1185">Reference proteome</keyword>
<dbReference type="EMBL" id="CP040396">
    <property type="protein sequence ID" value="QCT02314.1"/>
    <property type="molecule type" value="Genomic_DNA"/>
</dbReference>
<evidence type="ECO:0000313" key="5">
    <source>
        <dbReference type="EMBL" id="QCT02314.1"/>
    </source>
</evidence>
<dbReference type="Gene3D" id="3.60.15.10">
    <property type="entry name" value="Ribonuclease Z/Hydroxyacylglutathione hydrolase-like"/>
    <property type="match status" value="1"/>
</dbReference>
<dbReference type="Pfam" id="PF23023">
    <property type="entry name" value="Anti-Pycsar_Apyc1"/>
    <property type="match status" value="1"/>
</dbReference>
<reference evidence="5 6" key="1">
    <citation type="submission" date="2019-05" db="EMBL/GenBank/DDBJ databases">
        <authorList>
            <person name="Chen C."/>
        </authorList>
    </citation>
    <scope>NUCLEOTIDE SEQUENCE [LARGE SCALE GENOMIC DNA]</scope>
    <source>
        <strain evidence="5 6">HB172198</strain>
    </source>
</reference>
<sequence>MTLKLQMLGTGSAFSRKYFNNNALIFDENFTLMVDCGVTAPTALHQLGRSWDSIDAVLITHTHADHVGGLEELAFQMKMRYQRKIPLYLAEPLAGPLWEHTLKGGLYQEKYIESLEDVFTVIPLPVGTPADLSPGITVELIHTRHIPGRDSYSLYLNGRVFYSADMTFDPQLLHQLVTERRCDTILHECQLEGEGQVHTTLSELLSLPEELQSNIHLMHYADNMEQFRNSTGPMKFLEQHRVYEL</sequence>
<evidence type="ECO:0000256" key="1">
    <source>
        <dbReference type="ARBA" id="ARBA00034221"/>
    </source>
</evidence>
<accession>A0A4V1G3T5</accession>
<dbReference type="InterPro" id="IPR001279">
    <property type="entry name" value="Metallo-B-lactamas"/>
</dbReference>
<dbReference type="SUPFAM" id="SSF56281">
    <property type="entry name" value="Metallo-hydrolase/oxidoreductase"/>
    <property type="match status" value="1"/>
</dbReference>
<dbReference type="InterPro" id="IPR036866">
    <property type="entry name" value="RibonucZ/Hydroxyglut_hydro"/>
</dbReference>
<comment type="catalytic activity">
    <reaction evidence="3">
        <text>3',5'-cyclic UMP + H2O = UMP + H(+)</text>
        <dbReference type="Rhea" id="RHEA:70575"/>
        <dbReference type="ChEBI" id="CHEBI:15377"/>
        <dbReference type="ChEBI" id="CHEBI:15378"/>
        <dbReference type="ChEBI" id="CHEBI:57865"/>
        <dbReference type="ChEBI" id="CHEBI:184387"/>
    </reaction>
    <physiologicalReaction direction="left-to-right" evidence="3">
        <dbReference type="Rhea" id="RHEA:70576"/>
    </physiologicalReaction>
</comment>
<dbReference type="PANTHER" id="PTHR42663:SF6">
    <property type="entry name" value="HYDROLASE C777.06C-RELATED"/>
    <property type="match status" value="1"/>
</dbReference>
<evidence type="ECO:0000259" key="4">
    <source>
        <dbReference type="SMART" id="SM00849"/>
    </source>
</evidence>
<name>A0A4V1G3T5_9BACL</name>
<evidence type="ECO:0000256" key="3">
    <source>
        <dbReference type="ARBA" id="ARBA00048505"/>
    </source>
</evidence>
<dbReference type="OrthoDB" id="9803916at2"/>
<gene>
    <name evidence="5" type="ORF">E6C60_1598</name>
</gene>
<dbReference type="RefSeq" id="WP_138225365.1">
    <property type="nucleotide sequence ID" value="NZ_CP040396.1"/>
</dbReference>
<dbReference type="PANTHER" id="PTHR42663">
    <property type="entry name" value="HYDROLASE C777.06C-RELATED-RELATED"/>
    <property type="match status" value="1"/>
</dbReference>
<dbReference type="AlphaFoldDB" id="A0A4V1G3T5"/>
<proteinExistence type="predicted"/>
<organism evidence="5 6">
    <name type="scientific">Paenibacillus algicola</name>
    <dbReference type="NCBI Taxonomy" id="2565926"/>
    <lineage>
        <taxon>Bacteria</taxon>
        <taxon>Bacillati</taxon>
        <taxon>Bacillota</taxon>
        <taxon>Bacilli</taxon>
        <taxon>Bacillales</taxon>
        <taxon>Paenibacillaceae</taxon>
        <taxon>Paenibacillus</taxon>
    </lineage>
</organism>